<dbReference type="Proteomes" id="UP000271098">
    <property type="component" value="Unassembled WGS sequence"/>
</dbReference>
<accession>A0A3P7LN04</accession>
<name>A0A3P7LN04_9BILA</name>
<dbReference type="OrthoDB" id="5876653at2759"/>
<keyword evidence="3" id="KW-1185">Reference proteome</keyword>
<gene>
    <name evidence="2" type="ORF">GPUH_LOCUS11146</name>
</gene>
<evidence type="ECO:0000313" key="3">
    <source>
        <dbReference type="Proteomes" id="UP000271098"/>
    </source>
</evidence>
<protein>
    <submittedName>
        <fullName evidence="2">Uncharacterized protein</fullName>
    </submittedName>
</protein>
<feature type="coiled-coil region" evidence="1">
    <location>
        <begin position="190"/>
        <end position="231"/>
    </location>
</feature>
<evidence type="ECO:0000256" key="1">
    <source>
        <dbReference type="SAM" id="Coils"/>
    </source>
</evidence>
<dbReference type="EMBL" id="UYRT01078373">
    <property type="protein sequence ID" value="VDN18395.1"/>
    <property type="molecule type" value="Genomic_DNA"/>
</dbReference>
<keyword evidence="1" id="KW-0175">Coiled coil</keyword>
<organism evidence="2 3">
    <name type="scientific">Gongylonema pulchrum</name>
    <dbReference type="NCBI Taxonomy" id="637853"/>
    <lineage>
        <taxon>Eukaryota</taxon>
        <taxon>Metazoa</taxon>
        <taxon>Ecdysozoa</taxon>
        <taxon>Nematoda</taxon>
        <taxon>Chromadorea</taxon>
        <taxon>Rhabditida</taxon>
        <taxon>Spirurina</taxon>
        <taxon>Spiruromorpha</taxon>
        <taxon>Spiruroidea</taxon>
        <taxon>Gongylonematidae</taxon>
        <taxon>Gongylonema</taxon>
    </lineage>
</organism>
<evidence type="ECO:0000313" key="2">
    <source>
        <dbReference type="EMBL" id="VDN18395.1"/>
    </source>
</evidence>
<proteinExistence type="predicted"/>
<reference evidence="2 3" key="1">
    <citation type="submission" date="2018-11" db="EMBL/GenBank/DDBJ databases">
        <authorList>
            <consortium name="Pathogen Informatics"/>
        </authorList>
    </citation>
    <scope>NUCLEOTIDE SEQUENCE [LARGE SCALE GENOMIC DNA]</scope>
</reference>
<dbReference type="AlphaFoldDB" id="A0A3P7LN04"/>
<sequence>MHSIALENCSLRPLDDVCISANPESVSGEDHVATHAVAGDVTPLANNSVNISPNSNNTAVLVQSVEQSLILDRSMRPSHDDVTSVINSVQADYFAAHEINQQEIKLLREACEKKCQEVSMSVDELTALKIERDDIIKMQQAVIDRLRNDGMPTLYKLMMAFYFSHKFGEEIDMGEVSGVMSSLPPSFINEQALLSSLNEKEQVIQNLQSKLAEAEEKYDKQHEKVLDLEEIVKVLHEQNIECDQMLRQAQFECEHRADQLGRQGNAAGRHCNLEVFFGLDCMPDSNFEYNGIPFKFLLAFLREKPWY</sequence>